<dbReference type="Pfam" id="PF00650">
    <property type="entry name" value="CRAL_TRIO"/>
    <property type="match status" value="1"/>
</dbReference>
<dbReference type="InterPro" id="IPR001251">
    <property type="entry name" value="CRAL-TRIO_dom"/>
</dbReference>
<dbReference type="PANTHER" id="PTHR23324:SF83">
    <property type="entry name" value="SEC14-LIKE PROTEIN 2"/>
    <property type="match status" value="1"/>
</dbReference>
<dbReference type="InterPro" id="IPR036273">
    <property type="entry name" value="CRAL/TRIO_N_dom_sf"/>
</dbReference>
<sequence length="280" mass="32598">MCKKTTLILTTLACVYITGVISVSFEEDTRLTANQAKILTEFRNRVLPILPHKYMEENIYLVRWLRARQFDIDGAEKMLLKDLKWRADNNLDTIDDEDWKVFELEYPVNQDGLDKQGRPLVQLNFGSEWNIRRASVTGRLSRLARWTYKYLENGTRRVRKLQSEGKNVTQFSVIIGMDGFNPVIHTCVRCMSYYFTLVDVFEEHYNGHIDKVHTLDLLEPARVLIRILLPLLSVNTREALVFWGTRQKEWKAGLSKDIDENQLLQSYGGTLDADNTTFTI</sequence>
<dbReference type="EMBL" id="CAXLJM020000006">
    <property type="protein sequence ID" value="CAL8071487.1"/>
    <property type="molecule type" value="Genomic_DNA"/>
</dbReference>
<comment type="caution">
    <text evidence="2">The sequence shown here is derived from an EMBL/GenBank/DDBJ whole genome shotgun (WGS) entry which is preliminary data.</text>
</comment>
<dbReference type="PROSITE" id="PS50191">
    <property type="entry name" value="CRAL_TRIO"/>
    <property type="match status" value="1"/>
</dbReference>
<dbReference type="SMART" id="SM00516">
    <property type="entry name" value="SEC14"/>
    <property type="match status" value="1"/>
</dbReference>
<dbReference type="SMART" id="SM01100">
    <property type="entry name" value="CRAL_TRIO_N"/>
    <property type="match status" value="1"/>
</dbReference>
<dbReference type="SUPFAM" id="SSF46938">
    <property type="entry name" value="CRAL/TRIO N-terminal domain"/>
    <property type="match status" value="1"/>
</dbReference>
<gene>
    <name evidence="2" type="ORF">ODALV1_LOCUS1738</name>
</gene>
<dbReference type="InterPro" id="IPR011074">
    <property type="entry name" value="CRAL/TRIO_N_dom"/>
</dbReference>
<dbReference type="PANTHER" id="PTHR23324">
    <property type="entry name" value="SEC14 RELATED PROTEIN"/>
    <property type="match status" value="1"/>
</dbReference>
<name>A0ABP1PMR3_9HEXA</name>
<dbReference type="SUPFAM" id="SSF52087">
    <property type="entry name" value="CRAL/TRIO domain"/>
    <property type="match status" value="1"/>
</dbReference>
<evidence type="ECO:0000259" key="1">
    <source>
        <dbReference type="PROSITE" id="PS50191"/>
    </source>
</evidence>
<evidence type="ECO:0000313" key="3">
    <source>
        <dbReference type="Proteomes" id="UP001642540"/>
    </source>
</evidence>
<organism evidence="2 3">
    <name type="scientific">Orchesella dallaii</name>
    <dbReference type="NCBI Taxonomy" id="48710"/>
    <lineage>
        <taxon>Eukaryota</taxon>
        <taxon>Metazoa</taxon>
        <taxon>Ecdysozoa</taxon>
        <taxon>Arthropoda</taxon>
        <taxon>Hexapoda</taxon>
        <taxon>Collembola</taxon>
        <taxon>Entomobryomorpha</taxon>
        <taxon>Entomobryoidea</taxon>
        <taxon>Orchesellidae</taxon>
        <taxon>Orchesellinae</taxon>
        <taxon>Orchesella</taxon>
    </lineage>
</organism>
<dbReference type="Proteomes" id="UP001642540">
    <property type="component" value="Unassembled WGS sequence"/>
</dbReference>
<dbReference type="CDD" id="cd00170">
    <property type="entry name" value="SEC14"/>
    <property type="match status" value="1"/>
</dbReference>
<protein>
    <recommendedName>
        <fullName evidence="1">CRAL-TRIO domain-containing protein</fullName>
    </recommendedName>
</protein>
<dbReference type="InterPro" id="IPR051064">
    <property type="entry name" value="SEC14/CRAL-TRIO_domain"/>
</dbReference>
<dbReference type="Gene3D" id="3.40.525.10">
    <property type="entry name" value="CRAL-TRIO lipid binding domain"/>
    <property type="match status" value="1"/>
</dbReference>
<proteinExistence type="predicted"/>
<feature type="domain" description="CRAL-TRIO" evidence="1">
    <location>
        <begin position="98"/>
        <end position="275"/>
    </location>
</feature>
<dbReference type="InterPro" id="IPR036865">
    <property type="entry name" value="CRAL-TRIO_dom_sf"/>
</dbReference>
<reference evidence="2 3" key="1">
    <citation type="submission" date="2024-08" db="EMBL/GenBank/DDBJ databases">
        <authorList>
            <person name="Cucini C."/>
            <person name="Frati F."/>
        </authorList>
    </citation>
    <scope>NUCLEOTIDE SEQUENCE [LARGE SCALE GENOMIC DNA]</scope>
</reference>
<keyword evidence="3" id="KW-1185">Reference proteome</keyword>
<evidence type="ECO:0000313" key="2">
    <source>
        <dbReference type="EMBL" id="CAL8071487.1"/>
    </source>
</evidence>
<accession>A0ABP1PMR3</accession>